<keyword evidence="4" id="KW-0547">Nucleotide-binding</keyword>
<evidence type="ECO:0008006" key="14">
    <source>
        <dbReference type="Google" id="ProtNLM"/>
    </source>
</evidence>
<keyword evidence="6 9" id="KW-1133">Transmembrane helix</keyword>
<evidence type="ECO:0000256" key="9">
    <source>
        <dbReference type="SAM" id="Phobius"/>
    </source>
</evidence>
<feature type="region of interest" description="Disordered" evidence="8">
    <location>
        <begin position="700"/>
        <end position="734"/>
    </location>
</feature>
<keyword evidence="3 9" id="KW-0812">Transmembrane</keyword>
<dbReference type="CDD" id="cd03213">
    <property type="entry name" value="ABCG_EPDR"/>
    <property type="match status" value="1"/>
</dbReference>
<dbReference type="EMBL" id="JALJOT010000008">
    <property type="protein sequence ID" value="KAK9908171.1"/>
    <property type="molecule type" value="Genomic_DNA"/>
</dbReference>
<feature type="domain" description="ABC transporter" evidence="11">
    <location>
        <begin position="296"/>
        <end position="537"/>
    </location>
</feature>
<gene>
    <name evidence="12" type="ORF">WJX75_003729</name>
</gene>
<feature type="transmembrane region" description="Helical" evidence="9">
    <location>
        <begin position="1006"/>
        <end position="1023"/>
    </location>
</feature>
<dbReference type="PROSITE" id="PS00211">
    <property type="entry name" value="ABC_TRANSPORTER_1"/>
    <property type="match status" value="1"/>
</dbReference>
<dbReference type="Pfam" id="PF00005">
    <property type="entry name" value="ABC_tran"/>
    <property type="match status" value="1"/>
</dbReference>
<dbReference type="Gene3D" id="1.10.238.10">
    <property type="entry name" value="EF-hand"/>
    <property type="match status" value="1"/>
</dbReference>
<keyword evidence="5" id="KW-0067">ATP-binding</keyword>
<evidence type="ECO:0000313" key="13">
    <source>
        <dbReference type="Proteomes" id="UP001491310"/>
    </source>
</evidence>
<feature type="domain" description="EF-hand" evidence="10">
    <location>
        <begin position="602"/>
        <end position="637"/>
    </location>
</feature>
<dbReference type="Gene3D" id="3.40.50.300">
    <property type="entry name" value="P-loop containing nucleotide triphosphate hydrolases"/>
    <property type="match status" value="1"/>
</dbReference>
<feature type="compositionally biased region" description="Low complexity" evidence="8">
    <location>
        <begin position="710"/>
        <end position="725"/>
    </location>
</feature>
<feature type="region of interest" description="Disordered" evidence="8">
    <location>
        <begin position="756"/>
        <end position="781"/>
    </location>
</feature>
<organism evidence="12 13">
    <name type="scientific">Coccomyxa subellipsoidea</name>
    <dbReference type="NCBI Taxonomy" id="248742"/>
    <lineage>
        <taxon>Eukaryota</taxon>
        <taxon>Viridiplantae</taxon>
        <taxon>Chlorophyta</taxon>
        <taxon>core chlorophytes</taxon>
        <taxon>Trebouxiophyceae</taxon>
        <taxon>Trebouxiophyceae incertae sedis</taxon>
        <taxon>Coccomyxaceae</taxon>
        <taxon>Coccomyxa</taxon>
    </lineage>
</organism>
<protein>
    <recommendedName>
        <fullName evidence="14">ABC transporter domain-containing protein</fullName>
    </recommendedName>
</protein>
<dbReference type="Pfam" id="PF19055">
    <property type="entry name" value="ABC2_membrane_7"/>
    <property type="match status" value="2"/>
</dbReference>
<evidence type="ECO:0000256" key="8">
    <source>
        <dbReference type="SAM" id="MobiDB-lite"/>
    </source>
</evidence>
<feature type="transmembrane region" description="Helical" evidence="9">
    <location>
        <begin position="869"/>
        <end position="891"/>
    </location>
</feature>
<comment type="caution">
    <text evidence="12">The sequence shown here is derived from an EMBL/GenBank/DDBJ whole genome shotgun (WGS) entry which is preliminary data.</text>
</comment>
<dbReference type="PROSITE" id="PS50893">
    <property type="entry name" value="ABC_TRANSPORTER_2"/>
    <property type="match status" value="1"/>
</dbReference>
<dbReference type="InterPro" id="IPR027417">
    <property type="entry name" value="P-loop_NTPase"/>
</dbReference>
<evidence type="ECO:0000313" key="12">
    <source>
        <dbReference type="EMBL" id="KAK9908171.1"/>
    </source>
</evidence>
<dbReference type="InterPro" id="IPR003439">
    <property type="entry name" value="ABC_transporter-like_ATP-bd"/>
</dbReference>
<reference evidence="12 13" key="1">
    <citation type="journal article" date="2024" name="Nat. Commun.">
        <title>Phylogenomics reveals the evolutionary origins of lichenization in chlorophyte algae.</title>
        <authorList>
            <person name="Puginier C."/>
            <person name="Libourel C."/>
            <person name="Otte J."/>
            <person name="Skaloud P."/>
            <person name="Haon M."/>
            <person name="Grisel S."/>
            <person name="Petersen M."/>
            <person name="Berrin J.G."/>
            <person name="Delaux P.M."/>
            <person name="Dal Grande F."/>
            <person name="Keller J."/>
        </authorList>
    </citation>
    <scope>NUCLEOTIDE SEQUENCE [LARGE SCALE GENOMIC DNA]</scope>
    <source>
        <strain evidence="12 13">SAG 216-7</strain>
    </source>
</reference>
<feature type="transmembrane region" description="Helical" evidence="9">
    <location>
        <begin position="1106"/>
        <end position="1127"/>
    </location>
</feature>
<evidence type="ECO:0000256" key="7">
    <source>
        <dbReference type="ARBA" id="ARBA00023136"/>
    </source>
</evidence>
<feature type="transmembrane region" description="Helical" evidence="9">
    <location>
        <begin position="978"/>
        <end position="999"/>
    </location>
</feature>
<dbReference type="PANTHER" id="PTHR48041">
    <property type="entry name" value="ABC TRANSPORTER G FAMILY MEMBER 28"/>
    <property type="match status" value="1"/>
</dbReference>
<dbReference type="InterPro" id="IPR002048">
    <property type="entry name" value="EF_hand_dom"/>
</dbReference>
<feature type="transmembrane region" description="Helical" evidence="9">
    <location>
        <begin position="943"/>
        <end position="966"/>
    </location>
</feature>
<dbReference type="InterPro" id="IPR003593">
    <property type="entry name" value="AAA+_ATPase"/>
</dbReference>
<keyword evidence="13" id="KW-1185">Reference proteome</keyword>
<evidence type="ECO:0000259" key="11">
    <source>
        <dbReference type="PROSITE" id="PS50893"/>
    </source>
</evidence>
<keyword evidence="2" id="KW-0813">Transport</keyword>
<feature type="compositionally biased region" description="Polar residues" evidence="8">
    <location>
        <begin position="1174"/>
        <end position="1187"/>
    </location>
</feature>
<evidence type="ECO:0000256" key="3">
    <source>
        <dbReference type="ARBA" id="ARBA00022692"/>
    </source>
</evidence>
<dbReference type="SUPFAM" id="SSF47473">
    <property type="entry name" value="EF-hand"/>
    <property type="match status" value="1"/>
</dbReference>
<dbReference type="PROSITE" id="PS50222">
    <property type="entry name" value="EF_HAND_2"/>
    <property type="match status" value="1"/>
</dbReference>
<dbReference type="InterPro" id="IPR050352">
    <property type="entry name" value="ABCG_transporters"/>
</dbReference>
<sequence length="1187" mass="128806">MGCAAGSECDPDYPAPGCPCLPAEKPPEGACPAGFQCAEDGGSALQLGPQLRHNSSSVEGRTGVCIPCVFGQHCPSGSFLPRPGSRASEQYVAKYRCRPGFYCPTPALEVPCPPGAWCSQATVAPTTCEYPVLMKRFPDMTIPSEPLTVVQRVYANGEPLGGNICPPMSTTPKTPCPSGYYCPNATVVLPCPAGRFCKWYTKFPRGCPWLAKCPAGSASADISLGGFFALFLILLLLWLAYVAFSAYIKLQQERLMKKQGAKEKLRRLVAPLLGVAGQGSSLAFKAFSSIRPRISLRFEGIGVTLRDGTVILDSVNGHFSHSKVVAIMGPSGAGKSTLLYTLMGTARYGTTRGRLWINGREMRLARLRRILGYVPQDDIVHEDLTVRENLSYSAKLRCMATEGRAYLSDVVDDVIELLGLRHVQHSVVGSVEKRGVSGGQRKRVNIGLELVARPSVLFMDEPTSGLDATAATDILASLRRMADLGMNIVTVIHQPRYSVFSLFHEVLLLGKAGRTAFQGASTAALPYFISIGFELPPNENPADFFLDIVSGCVPCHANPDFKPEDLYGTWEDLGGAWAETAAQEALAAAPEAAETIPELSPQQLQLVQEQFDRVDRERTGNITPEAINAFLADVGLEPTPFDMRHIMTELDTAHTGVVSRTSFISFIRHGGQPPTQNQQAKYERVLSIEKGMDISENPLQAAATAPPPSASSSAAETSAAPSSSEGNTAALPANSTGIPPAAYSAFSSGAAEASAQQKSAGYDEESGRPAGGAVARLKGMSPSNSQQLELDDALASTAELDGPCADKQAGCAALCASCLHCCGAWWHFWLCGWRLACGRKKTRYRAIPGTLGQFNLLVRRAGVKWVRNWGIKFLDVCLFAGAALIIGAVHGTSWELEEVRGNAVKTMLTLAAISTVASLQVFGKDRLIFWRESASGLRTTAFFFGHQVMHLIDIVVQPAIFMSVYYTLTLPEIKFINYYIISLGVVWYTSGLGYVMSVMLEQQNSMVASVAVCLVLGGFFNGIEPRFRTLSPFMKAVFGISYSRWSTEATTMEEFRQYPHYMQPRIHKMMQEIGYCGLDKQSLGAGPDAGSLDVEDYCRGYVSWDFLMIFLQGVVLRAATFLVLRYGSQVRRVSLFKFFTFCWLRISRSSQQRWASLRRRASSTFPGPSAAADASTQPLLQQPPSSS</sequence>
<dbReference type="SUPFAM" id="SSF52540">
    <property type="entry name" value="P-loop containing nucleoside triphosphate hydrolases"/>
    <property type="match status" value="1"/>
</dbReference>
<comment type="subcellular location">
    <subcellularLocation>
        <location evidence="1">Membrane</location>
        <topology evidence="1">Multi-pass membrane protein</topology>
    </subcellularLocation>
</comment>
<dbReference type="SMART" id="SM00382">
    <property type="entry name" value="AAA"/>
    <property type="match status" value="1"/>
</dbReference>
<dbReference type="InterPro" id="IPR043926">
    <property type="entry name" value="ABCG_dom"/>
</dbReference>
<dbReference type="Proteomes" id="UP001491310">
    <property type="component" value="Unassembled WGS sequence"/>
</dbReference>
<evidence type="ECO:0000256" key="1">
    <source>
        <dbReference type="ARBA" id="ARBA00004141"/>
    </source>
</evidence>
<dbReference type="InterPro" id="IPR011992">
    <property type="entry name" value="EF-hand-dom_pair"/>
</dbReference>
<feature type="transmembrane region" description="Helical" evidence="9">
    <location>
        <begin position="903"/>
        <end position="922"/>
    </location>
</feature>
<evidence type="ECO:0000259" key="10">
    <source>
        <dbReference type="PROSITE" id="PS50222"/>
    </source>
</evidence>
<evidence type="ECO:0000256" key="2">
    <source>
        <dbReference type="ARBA" id="ARBA00022448"/>
    </source>
</evidence>
<keyword evidence="7 9" id="KW-0472">Membrane</keyword>
<feature type="region of interest" description="Disordered" evidence="8">
    <location>
        <begin position="1162"/>
        <end position="1187"/>
    </location>
</feature>
<dbReference type="InterPro" id="IPR017871">
    <property type="entry name" value="ABC_transporter-like_CS"/>
</dbReference>
<dbReference type="PANTHER" id="PTHR48041:SF91">
    <property type="entry name" value="ABC TRANSPORTER G FAMILY MEMBER 28"/>
    <property type="match status" value="1"/>
</dbReference>
<proteinExistence type="predicted"/>
<feature type="transmembrane region" description="Helical" evidence="9">
    <location>
        <begin position="222"/>
        <end position="248"/>
    </location>
</feature>
<evidence type="ECO:0000256" key="4">
    <source>
        <dbReference type="ARBA" id="ARBA00022741"/>
    </source>
</evidence>
<evidence type="ECO:0000256" key="5">
    <source>
        <dbReference type="ARBA" id="ARBA00022840"/>
    </source>
</evidence>
<name>A0ABR2YMP0_9CHLO</name>
<accession>A0ABR2YMP0</accession>
<evidence type="ECO:0000256" key="6">
    <source>
        <dbReference type="ARBA" id="ARBA00022989"/>
    </source>
</evidence>